<keyword evidence="2" id="KW-1185">Reference proteome</keyword>
<dbReference type="EMBL" id="AWWI01000127">
    <property type="protein sequence ID" value="PIL18268.1"/>
    <property type="molecule type" value="Genomic_DNA"/>
</dbReference>
<keyword evidence="1" id="KW-0418">Kinase</keyword>
<gene>
    <name evidence="1" type="ORF">P775_20720</name>
</gene>
<organism evidence="1 2">
    <name type="scientific">Puniceibacterium antarcticum</name>
    <dbReference type="NCBI Taxonomy" id="1206336"/>
    <lineage>
        <taxon>Bacteria</taxon>
        <taxon>Pseudomonadati</taxon>
        <taxon>Pseudomonadota</taxon>
        <taxon>Alphaproteobacteria</taxon>
        <taxon>Rhodobacterales</taxon>
        <taxon>Paracoccaceae</taxon>
        <taxon>Puniceibacterium</taxon>
    </lineage>
</organism>
<dbReference type="GO" id="GO:0006646">
    <property type="term" value="P:phosphatidylethanolamine biosynthetic process"/>
    <property type="evidence" value="ECO:0007669"/>
    <property type="project" value="TreeGrafter"/>
</dbReference>
<name>A0A2G8RAV9_9RHOB</name>
<evidence type="ECO:0000313" key="1">
    <source>
        <dbReference type="EMBL" id="PIL18268.1"/>
    </source>
</evidence>
<sequence length="314" mass="35118">MMMKPLGSASDPMEDTIETMIRDAALFGGGVGLVYGPVSGGISNENWRVQDPKGAGDWFVKVPGNGTEMFIDRATALEASQKAAAAGLGPRVYDDLADRGVEINDFLADRRPSNHSDFADIDMCKAAIGAYRTLHGLPALGLTKTVFDMIDEHLGQVRDLGAPMYRDGDWVLLNTELARDAIHASGLDLVTSFNDPMPGNFMIGGDRSIMLIDYEYASMNDRCYDLGIWFGEMFFSPERELELIEEYFGEVRPDIVARVTVHKALADVKWCLWSMVQLKVSRLGFDFHKYGMWKKMRARSIMEHPDWATCLRRL</sequence>
<dbReference type="GO" id="GO:0005737">
    <property type="term" value="C:cytoplasm"/>
    <property type="evidence" value="ECO:0007669"/>
    <property type="project" value="TreeGrafter"/>
</dbReference>
<dbReference type="InterPro" id="IPR011009">
    <property type="entry name" value="Kinase-like_dom_sf"/>
</dbReference>
<keyword evidence="1" id="KW-0808">Transferase</keyword>
<dbReference type="RefSeq" id="WP_099912619.1">
    <property type="nucleotide sequence ID" value="NZ_AWWI01000127.1"/>
</dbReference>
<dbReference type="Gene3D" id="3.90.1200.10">
    <property type="match status" value="1"/>
</dbReference>
<dbReference type="Proteomes" id="UP000231259">
    <property type="component" value="Unassembled WGS sequence"/>
</dbReference>
<dbReference type="Gene3D" id="3.30.200.20">
    <property type="entry name" value="Phosphorylase Kinase, domain 1"/>
    <property type="match status" value="1"/>
</dbReference>
<reference evidence="1 2" key="1">
    <citation type="submission" date="2013-09" db="EMBL/GenBank/DDBJ databases">
        <title>Genome sequencing of Phaeobacter antarcticus sp. nov. SM1211.</title>
        <authorList>
            <person name="Zhang X.-Y."/>
            <person name="Liu C."/>
            <person name="Chen X.-L."/>
            <person name="Xie B.-B."/>
            <person name="Qin Q.-L."/>
            <person name="Rong J.-C."/>
            <person name="Zhang Y.-Z."/>
        </authorList>
    </citation>
    <scope>NUCLEOTIDE SEQUENCE [LARGE SCALE GENOMIC DNA]</scope>
    <source>
        <strain evidence="1 2">SM1211</strain>
    </source>
</reference>
<dbReference type="SUPFAM" id="SSF56112">
    <property type="entry name" value="Protein kinase-like (PK-like)"/>
    <property type="match status" value="1"/>
</dbReference>
<dbReference type="PANTHER" id="PTHR22603">
    <property type="entry name" value="CHOLINE/ETHANOALAMINE KINASE"/>
    <property type="match status" value="1"/>
</dbReference>
<dbReference type="AlphaFoldDB" id="A0A2G8RAV9"/>
<evidence type="ECO:0000313" key="2">
    <source>
        <dbReference type="Proteomes" id="UP000231259"/>
    </source>
</evidence>
<proteinExistence type="predicted"/>
<comment type="caution">
    <text evidence="1">The sequence shown here is derived from an EMBL/GenBank/DDBJ whole genome shotgun (WGS) entry which is preliminary data.</text>
</comment>
<accession>A0A2G8RAV9</accession>
<dbReference type="Pfam" id="PF01633">
    <property type="entry name" value="Choline_kinase"/>
    <property type="match status" value="1"/>
</dbReference>
<protein>
    <submittedName>
        <fullName evidence="1">Choline kinase</fullName>
    </submittedName>
</protein>
<dbReference type="PANTHER" id="PTHR22603:SF66">
    <property type="entry name" value="ETHANOLAMINE KINASE"/>
    <property type="match status" value="1"/>
</dbReference>
<dbReference type="OrthoDB" id="179763at2"/>
<dbReference type="GO" id="GO:0004305">
    <property type="term" value="F:ethanolamine kinase activity"/>
    <property type="evidence" value="ECO:0007669"/>
    <property type="project" value="TreeGrafter"/>
</dbReference>
<dbReference type="CDD" id="cd05151">
    <property type="entry name" value="ChoK-like"/>
    <property type="match status" value="1"/>
</dbReference>